<feature type="domain" description="DUF7133" evidence="2">
    <location>
        <begin position="71"/>
        <end position="364"/>
    </location>
</feature>
<dbReference type="PANTHER" id="PTHR33546">
    <property type="entry name" value="LARGE, MULTIFUNCTIONAL SECRETED PROTEIN-RELATED"/>
    <property type="match status" value="1"/>
</dbReference>
<dbReference type="Proteomes" id="UP001501207">
    <property type="component" value="Unassembled WGS sequence"/>
</dbReference>
<dbReference type="InterPro" id="IPR055557">
    <property type="entry name" value="DUF7133"/>
</dbReference>
<comment type="caution">
    <text evidence="3">The sequence shown here is derived from an EMBL/GenBank/DDBJ whole genome shotgun (WGS) entry which is preliminary data.</text>
</comment>
<keyword evidence="1" id="KW-0732">Signal</keyword>
<name>A0ABP8FN67_9BACT</name>
<evidence type="ECO:0000259" key="2">
    <source>
        <dbReference type="Pfam" id="PF23500"/>
    </source>
</evidence>
<dbReference type="Gene3D" id="2.120.10.30">
    <property type="entry name" value="TolB, C-terminal domain"/>
    <property type="match status" value="1"/>
</dbReference>
<evidence type="ECO:0000256" key="1">
    <source>
        <dbReference type="SAM" id="SignalP"/>
    </source>
</evidence>
<dbReference type="Pfam" id="PF23500">
    <property type="entry name" value="DUF7133"/>
    <property type="match status" value="1"/>
</dbReference>
<evidence type="ECO:0000313" key="3">
    <source>
        <dbReference type="EMBL" id="GAA4307420.1"/>
    </source>
</evidence>
<reference evidence="4" key="1">
    <citation type="journal article" date="2019" name="Int. J. Syst. Evol. Microbiol.">
        <title>The Global Catalogue of Microorganisms (GCM) 10K type strain sequencing project: providing services to taxonomists for standard genome sequencing and annotation.</title>
        <authorList>
            <consortium name="The Broad Institute Genomics Platform"/>
            <consortium name="The Broad Institute Genome Sequencing Center for Infectious Disease"/>
            <person name="Wu L."/>
            <person name="Ma J."/>
        </authorList>
    </citation>
    <scope>NUCLEOTIDE SEQUENCE [LARGE SCALE GENOMIC DNA]</scope>
    <source>
        <strain evidence="4">JCM 17664</strain>
    </source>
</reference>
<sequence length="505" mass="55365">MKPRSYSILLSLFFLSLFHCAAVGQKAAGEAYRVETVKMPQGLTAQTGGVDFMPDGRLVACFMRGEVMTYDLHTQAWKRFAEGLLLPLGILAVNDSAVLVMQLSGLTRIKDTDGDGQADLYENAASDFGMSGNYHEFAYGPVRDKSGNLFIALNTASSGDGIRSIVRGKINRRGRDGADGHAEMFSVVPYRGWVMELTPDGKLHPFASGFRSPNGLGFDPDGNLLVTDNQSDWVPTSALYHVREGRFYGHPASLVWRKGWEDRDPFNAPVEELNRIRTVAAVQFPQGIMANSPSQPLADVTKGKFGPFAGQLFVGEMNRDRIVRVMLEKVGGELQGACIPFIDGHGLRVGNNRLAFAPDGSLWVGQIGFGGWVGKSGIQKIVFTGKMPMDVYTMHLTRTGFELTFTQPVDPASAGDTANYKMRRYRYEYRKKDISEGIDVAPQVDVRDIPVTAVTLSGDHRKVSLTLGKLDPGYIYELKLGPISNPSGVPLANRLVCYTLNKLIP</sequence>
<proteinExistence type="predicted"/>
<dbReference type="RefSeq" id="WP_344977604.1">
    <property type="nucleotide sequence ID" value="NZ_BAABFN010000002.1"/>
</dbReference>
<dbReference type="SUPFAM" id="SSF63829">
    <property type="entry name" value="Calcium-dependent phosphotriesterase"/>
    <property type="match status" value="1"/>
</dbReference>
<accession>A0ABP8FN67</accession>
<dbReference type="PANTHER" id="PTHR33546:SF1">
    <property type="entry name" value="LARGE, MULTIFUNCTIONAL SECRETED PROTEIN"/>
    <property type="match status" value="1"/>
</dbReference>
<dbReference type="EMBL" id="BAABFN010000002">
    <property type="protein sequence ID" value="GAA4307420.1"/>
    <property type="molecule type" value="Genomic_DNA"/>
</dbReference>
<protein>
    <recommendedName>
        <fullName evidence="2">DUF7133 domain-containing protein</fullName>
    </recommendedName>
</protein>
<organism evidence="3 4">
    <name type="scientific">Compostibacter hankyongensis</name>
    <dbReference type="NCBI Taxonomy" id="1007089"/>
    <lineage>
        <taxon>Bacteria</taxon>
        <taxon>Pseudomonadati</taxon>
        <taxon>Bacteroidota</taxon>
        <taxon>Chitinophagia</taxon>
        <taxon>Chitinophagales</taxon>
        <taxon>Chitinophagaceae</taxon>
        <taxon>Compostibacter</taxon>
    </lineage>
</organism>
<keyword evidence="4" id="KW-1185">Reference proteome</keyword>
<dbReference type="InterPro" id="IPR011042">
    <property type="entry name" value="6-blade_b-propeller_TolB-like"/>
</dbReference>
<feature type="chain" id="PRO_5046453689" description="DUF7133 domain-containing protein" evidence="1">
    <location>
        <begin position="22"/>
        <end position="505"/>
    </location>
</feature>
<evidence type="ECO:0000313" key="4">
    <source>
        <dbReference type="Proteomes" id="UP001501207"/>
    </source>
</evidence>
<gene>
    <name evidence="3" type="ORF">GCM10023143_13960</name>
</gene>
<feature type="signal peptide" evidence="1">
    <location>
        <begin position="1"/>
        <end position="21"/>
    </location>
</feature>